<gene>
    <name evidence="4" type="ORF">SAMN06295879_0863</name>
</gene>
<proteinExistence type="predicted"/>
<dbReference type="Gene3D" id="3.40.1190.20">
    <property type="match status" value="1"/>
</dbReference>
<dbReference type="AlphaFoldDB" id="A0A1T4X9A1"/>
<dbReference type="PANTHER" id="PTHR10584:SF167">
    <property type="entry name" value="PFKB DOMAIN PROTEIN"/>
    <property type="match status" value="1"/>
</dbReference>
<name>A0A1T4X9A1_9MICO</name>
<evidence type="ECO:0000259" key="3">
    <source>
        <dbReference type="Pfam" id="PF00294"/>
    </source>
</evidence>
<evidence type="ECO:0000313" key="4">
    <source>
        <dbReference type="EMBL" id="SKA86049.1"/>
    </source>
</evidence>
<organism evidence="4 5">
    <name type="scientific">Agreia bicolorata</name>
    <dbReference type="NCBI Taxonomy" id="110935"/>
    <lineage>
        <taxon>Bacteria</taxon>
        <taxon>Bacillati</taxon>
        <taxon>Actinomycetota</taxon>
        <taxon>Actinomycetes</taxon>
        <taxon>Micrococcales</taxon>
        <taxon>Microbacteriaceae</taxon>
        <taxon>Agreia</taxon>
    </lineage>
</organism>
<dbReference type="PANTHER" id="PTHR10584">
    <property type="entry name" value="SUGAR KINASE"/>
    <property type="match status" value="1"/>
</dbReference>
<keyword evidence="1" id="KW-0808">Transferase</keyword>
<dbReference type="InterPro" id="IPR011611">
    <property type="entry name" value="PfkB_dom"/>
</dbReference>
<evidence type="ECO:0000256" key="2">
    <source>
        <dbReference type="ARBA" id="ARBA00022777"/>
    </source>
</evidence>
<dbReference type="EMBL" id="FUYG01000002">
    <property type="protein sequence ID" value="SKA86049.1"/>
    <property type="molecule type" value="Genomic_DNA"/>
</dbReference>
<dbReference type="Pfam" id="PF00294">
    <property type="entry name" value="PfkB"/>
    <property type="match status" value="1"/>
</dbReference>
<dbReference type="SUPFAM" id="SSF53613">
    <property type="entry name" value="Ribokinase-like"/>
    <property type="match status" value="1"/>
</dbReference>
<evidence type="ECO:0000256" key="1">
    <source>
        <dbReference type="ARBA" id="ARBA00022679"/>
    </source>
</evidence>
<keyword evidence="2 4" id="KW-0418">Kinase</keyword>
<sequence>MRPAVSDRGAAPVSAGSPRVVVFGDVIDDIIVTPSGDIRPDTDTPASIVRTAGGSAANSAAWLAWAGCHVDFVGRVHVTDLERHRALLVEARVSPHLLGEPDLPTGAIVVIVSPDGARTMLTQRGANAALSPRDIGAERLSRANHLHFTGYSIFRHARTSDFPELIQRAHEADVTVSVDPGSAGFIEDFGRDRFLDAIDGADIVVPNLDEGRALTGLPDPASIVDSLVDRFPLVALTLGREGVALGTNDGIRLSAPSKAMHAVDTTGAGDAFCASFLSVLLHGPSRDRDVLARAVSSGLDTAARAVASVGARPVPTA</sequence>
<dbReference type="Proteomes" id="UP000189735">
    <property type="component" value="Unassembled WGS sequence"/>
</dbReference>
<dbReference type="GO" id="GO:0016301">
    <property type="term" value="F:kinase activity"/>
    <property type="evidence" value="ECO:0007669"/>
    <property type="project" value="UniProtKB-KW"/>
</dbReference>
<feature type="domain" description="Carbohydrate kinase PfkB" evidence="3">
    <location>
        <begin position="19"/>
        <end position="315"/>
    </location>
</feature>
<protein>
    <submittedName>
        <fullName evidence="4">Sugar or nucleoside kinase, ribokinase family</fullName>
    </submittedName>
</protein>
<reference evidence="5" key="1">
    <citation type="submission" date="2017-02" db="EMBL/GenBank/DDBJ databases">
        <authorList>
            <person name="Varghese N."/>
            <person name="Submissions S."/>
        </authorList>
    </citation>
    <scope>NUCLEOTIDE SEQUENCE [LARGE SCALE GENOMIC DNA]</scope>
    <source>
        <strain evidence="5">VKM Ac-2052</strain>
    </source>
</reference>
<dbReference type="InterPro" id="IPR029056">
    <property type="entry name" value="Ribokinase-like"/>
</dbReference>
<accession>A0A1T4X9A1</accession>
<evidence type="ECO:0000313" key="5">
    <source>
        <dbReference type="Proteomes" id="UP000189735"/>
    </source>
</evidence>
<dbReference type="RefSeq" id="WP_161793712.1">
    <property type="nucleotide sequence ID" value="NZ_FUYG01000002.1"/>
</dbReference>